<comment type="caution">
    <text evidence="2">The sequence shown here is derived from an EMBL/GenBank/DDBJ whole genome shotgun (WGS) entry which is preliminary data.</text>
</comment>
<keyword evidence="3" id="KW-1185">Reference proteome</keyword>
<gene>
    <name evidence="2" type="ORF">PG991_013306</name>
</gene>
<name>A0ABR1R5S2_9PEZI</name>
<proteinExistence type="predicted"/>
<evidence type="ECO:0000256" key="1">
    <source>
        <dbReference type="PROSITE-ProRule" id="PRU00023"/>
    </source>
</evidence>
<keyword evidence="1" id="KW-0040">ANK repeat</keyword>
<dbReference type="PROSITE" id="PS50088">
    <property type="entry name" value="ANK_REPEAT"/>
    <property type="match status" value="1"/>
</dbReference>
<organism evidence="2 3">
    <name type="scientific">Apiospora marii</name>
    <dbReference type="NCBI Taxonomy" id="335849"/>
    <lineage>
        <taxon>Eukaryota</taxon>
        <taxon>Fungi</taxon>
        <taxon>Dikarya</taxon>
        <taxon>Ascomycota</taxon>
        <taxon>Pezizomycotina</taxon>
        <taxon>Sordariomycetes</taxon>
        <taxon>Xylariomycetidae</taxon>
        <taxon>Amphisphaeriales</taxon>
        <taxon>Apiosporaceae</taxon>
        <taxon>Apiospora</taxon>
    </lineage>
</organism>
<evidence type="ECO:0000313" key="3">
    <source>
        <dbReference type="Proteomes" id="UP001396898"/>
    </source>
</evidence>
<evidence type="ECO:0000313" key="2">
    <source>
        <dbReference type="EMBL" id="KAK8001084.1"/>
    </source>
</evidence>
<accession>A0ABR1R5S2</accession>
<reference evidence="2 3" key="1">
    <citation type="submission" date="2023-01" db="EMBL/GenBank/DDBJ databases">
        <title>Analysis of 21 Apiospora genomes using comparative genomics revels a genus with tremendous synthesis potential of carbohydrate active enzymes and secondary metabolites.</title>
        <authorList>
            <person name="Sorensen T."/>
        </authorList>
    </citation>
    <scope>NUCLEOTIDE SEQUENCE [LARGE SCALE GENOMIC DNA]</scope>
    <source>
        <strain evidence="2 3">CBS 20057</strain>
    </source>
</reference>
<dbReference type="Proteomes" id="UP001396898">
    <property type="component" value="Unassembled WGS sequence"/>
</dbReference>
<dbReference type="EMBL" id="JAQQWI010000018">
    <property type="protein sequence ID" value="KAK8001084.1"/>
    <property type="molecule type" value="Genomic_DNA"/>
</dbReference>
<evidence type="ECO:0008006" key="4">
    <source>
        <dbReference type="Google" id="ProtNLM"/>
    </source>
</evidence>
<protein>
    <recommendedName>
        <fullName evidence="4">F-box domain-containing protein</fullName>
    </recommendedName>
</protein>
<dbReference type="InterPro" id="IPR002110">
    <property type="entry name" value="Ankyrin_rpt"/>
</dbReference>
<feature type="repeat" description="ANK" evidence="1">
    <location>
        <begin position="167"/>
        <end position="199"/>
    </location>
</feature>
<sequence length="686" mass="78320">MANLTDLPTEVLLEIEKHLTHPFSEDAIALSSTCKSTWGRTGAARLYSRAAIEDRDRIRNAEADEVARIAAALADIEEGELIAAGHAAFEERTTTRTNSAGIVIVQLPEHSPNPNYPDSWPSFDQATESCLNQAIRQCRDMAKLEMIIDMYRQIAPAVFRGSWHRLEELTPIHTAIRAKRIDVVQMLFKKGLAPECNDTVLGRPLLFWGNPEKLYFWGNPNEGMKQAVRCRPNLFNVALAARSESICLFLLTNSYELKFDSRSHQADTLLLYLSFAVEYEMYGILDALLDHAKERLEPRGYQLLLRQMLLKTPEHGRKFEPFGLLPLGTLRVNYTADKPESDGSLPNKAHILDRLIERGAADARLQFTNDEESRLPMNYPLMWTVIKGRLWNASRILAQQIVTGTVDADDLIEALMNNSKCLNYEFLDFFQAVWPNGQHLLYRHDLSAEENARAIQKCWSICLGHATLENAKPEAPGSAYAQLKATVEPVLFHLCCAIKSHQAAVVDELVLVYGLDPHKELASDYDVDDLYYQDGLLGAIDFSYATTAFDVAADDWGLVDRRPALSEMAMICRLVYHSGGPRLWSEETREKLHKMWEHYNVSDYFVYDRDGDQWCPYINLREIEREVLLFNRRETDEEKIQVALLVPFQELWNAVDDTTEKEGFVIDMEMRISELFVDDELYDISR</sequence>